<comment type="caution">
    <text evidence="1">The sequence shown here is derived from an EMBL/GenBank/DDBJ whole genome shotgun (WGS) entry which is preliminary data.</text>
</comment>
<gene>
    <name evidence="1" type="ORF">FHX34_103546</name>
</gene>
<evidence type="ECO:0000313" key="2">
    <source>
        <dbReference type="Proteomes" id="UP000320239"/>
    </source>
</evidence>
<dbReference type="Proteomes" id="UP000320239">
    <property type="component" value="Unassembled WGS sequence"/>
</dbReference>
<evidence type="ECO:0008006" key="3">
    <source>
        <dbReference type="Google" id="ProtNLM"/>
    </source>
</evidence>
<protein>
    <recommendedName>
        <fullName evidence="3">Helix-turn-helix protein</fullName>
    </recommendedName>
</protein>
<dbReference type="AlphaFoldDB" id="A0A561WAX3"/>
<sequence>MPQCRGTHVTYSLAMPMGPIDREAWAREVQQLIVRFDPGPKGTGNKSAFARRVKVTTRTIERWIAQENDVKVETVRALLTALNLSRQESVELLGRIGFHLGGSPVMPDPDSDPVIQRIKADPAWNDEQRKDLIEAQVERIKDDTRRRMEEYERFATWNRAS</sequence>
<evidence type="ECO:0000313" key="1">
    <source>
        <dbReference type="EMBL" id="TWG21017.1"/>
    </source>
</evidence>
<proteinExistence type="predicted"/>
<name>A0A561WAX3_ACTTI</name>
<accession>A0A561WAX3</accession>
<organism evidence="1 2">
    <name type="scientific">Actinoplanes teichomyceticus</name>
    <dbReference type="NCBI Taxonomy" id="1867"/>
    <lineage>
        <taxon>Bacteria</taxon>
        <taxon>Bacillati</taxon>
        <taxon>Actinomycetota</taxon>
        <taxon>Actinomycetes</taxon>
        <taxon>Micromonosporales</taxon>
        <taxon>Micromonosporaceae</taxon>
        <taxon>Actinoplanes</taxon>
    </lineage>
</organism>
<reference evidence="1 2" key="1">
    <citation type="submission" date="2019-06" db="EMBL/GenBank/DDBJ databases">
        <title>Sequencing the genomes of 1000 actinobacteria strains.</title>
        <authorList>
            <person name="Klenk H.-P."/>
        </authorList>
    </citation>
    <scope>NUCLEOTIDE SEQUENCE [LARGE SCALE GENOMIC DNA]</scope>
    <source>
        <strain evidence="1 2">DSM 43866</strain>
    </source>
</reference>
<keyword evidence="2" id="KW-1185">Reference proteome</keyword>
<dbReference type="EMBL" id="VIWY01000003">
    <property type="protein sequence ID" value="TWG21017.1"/>
    <property type="molecule type" value="Genomic_DNA"/>
</dbReference>